<dbReference type="EC" id="2.4.-.-" evidence="2"/>
<evidence type="ECO:0000313" key="2">
    <source>
        <dbReference type="EMBL" id="MFE3869503.1"/>
    </source>
</evidence>
<dbReference type="CDD" id="cd03801">
    <property type="entry name" value="GT4_PimA-like"/>
    <property type="match status" value="1"/>
</dbReference>
<name>A0ABW6HZP1_9FLAO</name>
<dbReference type="Proteomes" id="UP001600109">
    <property type="component" value="Unassembled WGS sequence"/>
</dbReference>
<keyword evidence="3" id="KW-1185">Reference proteome</keyword>
<reference evidence="2 3" key="1">
    <citation type="submission" date="2024-06" db="EMBL/GenBank/DDBJ databases">
        <title>Flavobacterium spp. isolated from glacier.</title>
        <authorList>
            <person name="Han D."/>
        </authorList>
    </citation>
    <scope>NUCLEOTIDE SEQUENCE [LARGE SCALE GENOMIC DNA]</scope>
    <source>
        <strain evidence="2 3">LS2P90</strain>
    </source>
</reference>
<evidence type="ECO:0000259" key="1">
    <source>
        <dbReference type="Pfam" id="PF00534"/>
    </source>
</evidence>
<comment type="caution">
    <text evidence="2">The sequence shown here is derived from an EMBL/GenBank/DDBJ whole genome shotgun (WGS) entry which is preliminary data.</text>
</comment>
<dbReference type="PANTHER" id="PTHR12526:SF630">
    <property type="entry name" value="GLYCOSYLTRANSFERASE"/>
    <property type="match status" value="1"/>
</dbReference>
<dbReference type="EMBL" id="JBHZPZ010000027">
    <property type="protein sequence ID" value="MFE3869503.1"/>
    <property type="molecule type" value="Genomic_DNA"/>
</dbReference>
<keyword evidence="2" id="KW-0328">Glycosyltransferase</keyword>
<dbReference type="Gene3D" id="3.40.50.2000">
    <property type="entry name" value="Glycogen Phosphorylase B"/>
    <property type="match status" value="2"/>
</dbReference>
<dbReference type="RefSeq" id="WP_379856109.1">
    <property type="nucleotide sequence ID" value="NZ_JBHZPZ010000027.1"/>
</dbReference>
<proteinExistence type="predicted"/>
<organism evidence="2 3">
    <name type="scientific">Flavobacterium xylosi</name>
    <dbReference type="NCBI Taxonomy" id="3230415"/>
    <lineage>
        <taxon>Bacteria</taxon>
        <taxon>Pseudomonadati</taxon>
        <taxon>Bacteroidota</taxon>
        <taxon>Flavobacteriia</taxon>
        <taxon>Flavobacteriales</taxon>
        <taxon>Flavobacteriaceae</taxon>
        <taxon>Flavobacterium</taxon>
    </lineage>
</organism>
<gene>
    <name evidence="2" type="ORF">ACFX5E_15670</name>
</gene>
<dbReference type="SUPFAM" id="SSF53756">
    <property type="entry name" value="UDP-Glycosyltransferase/glycogen phosphorylase"/>
    <property type="match status" value="1"/>
</dbReference>
<dbReference type="InterPro" id="IPR001296">
    <property type="entry name" value="Glyco_trans_1"/>
</dbReference>
<dbReference type="Pfam" id="PF00534">
    <property type="entry name" value="Glycos_transf_1"/>
    <property type="match status" value="1"/>
</dbReference>
<sequence>MSKTSRIAVLCNYELLPERVGGMDYFFWQFDKQCAANGIQVDWFFPNKSDHGEYNTLTIYGSEYKSVENYFLSFCKTNATAYTHIITHFVELCTPFFYKIKLFSATKIIAIDHNPRPLNGYPLKKKIEKKIKGVLFSRYIDVFVGVSDYTKRALIIDFGDHLKKKTIVISNGLDVLKFKQKNNFTSNTNFIVASHLRKEKGIQDLILAVKDLKSFDFKIDIYGKGYFEEELKKSIQDFDLQKFFNFKGSVSNLNEIYCDYDYLIHPSHGETFCYSVVESLLSNLPVITTRNQGNVLGLVFENINGFLFEEKNIIELKGILENILSGKSQIGENLVSKNLESFTLEKMVNNYLELIR</sequence>
<dbReference type="PANTHER" id="PTHR12526">
    <property type="entry name" value="GLYCOSYLTRANSFERASE"/>
    <property type="match status" value="1"/>
</dbReference>
<evidence type="ECO:0000313" key="3">
    <source>
        <dbReference type="Proteomes" id="UP001600109"/>
    </source>
</evidence>
<keyword evidence="2" id="KW-0808">Transferase</keyword>
<protein>
    <submittedName>
        <fullName evidence="2">Glycosyltransferase family 4 protein</fullName>
        <ecNumber evidence="2">2.4.-.-</ecNumber>
    </submittedName>
</protein>
<accession>A0ABW6HZP1</accession>
<dbReference type="GO" id="GO:0016757">
    <property type="term" value="F:glycosyltransferase activity"/>
    <property type="evidence" value="ECO:0007669"/>
    <property type="project" value="UniProtKB-KW"/>
</dbReference>
<feature type="domain" description="Glycosyl transferase family 1" evidence="1">
    <location>
        <begin position="178"/>
        <end position="327"/>
    </location>
</feature>